<reference evidence="10" key="2">
    <citation type="submission" date="2025-08" db="UniProtKB">
        <authorList>
            <consortium name="Ensembl"/>
        </authorList>
    </citation>
    <scope>IDENTIFICATION</scope>
</reference>
<feature type="domain" description="VWFD" evidence="9">
    <location>
        <begin position="343"/>
        <end position="517"/>
    </location>
</feature>
<keyword evidence="11" id="KW-1185">Reference proteome</keyword>
<evidence type="ECO:0000256" key="2">
    <source>
        <dbReference type="ARBA" id="ARBA00022525"/>
    </source>
</evidence>
<evidence type="ECO:0000256" key="7">
    <source>
        <dbReference type="ARBA" id="ARBA00023180"/>
    </source>
</evidence>
<dbReference type="InterPro" id="IPR058753">
    <property type="entry name" value="TIL_OTOGL_Mucin"/>
</dbReference>
<dbReference type="Pfam" id="PF01826">
    <property type="entry name" value="TIL"/>
    <property type="match status" value="1"/>
</dbReference>
<dbReference type="FunFam" id="2.10.25.10:FF:000674">
    <property type="entry name" value="Mucin-2"/>
    <property type="match status" value="1"/>
</dbReference>
<dbReference type="InterPro" id="IPR001846">
    <property type="entry name" value="VWF_type-D"/>
</dbReference>
<keyword evidence="5" id="KW-0186">Copper</keyword>
<keyword evidence="6" id="KW-1015">Disulfide bond</keyword>
<dbReference type="Pfam" id="PF08742">
    <property type="entry name" value="C8"/>
    <property type="match status" value="3"/>
</dbReference>
<reference evidence="10" key="3">
    <citation type="submission" date="2025-09" db="UniProtKB">
        <authorList>
            <consortium name="Ensembl"/>
        </authorList>
    </citation>
    <scope>IDENTIFICATION</scope>
</reference>
<evidence type="ECO:0000256" key="4">
    <source>
        <dbReference type="ARBA" id="ARBA00022737"/>
    </source>
</evidence>
<dbReference type="Pfam" id="PF13330">
    <property type="entry name" value="Mucin2_WxxW"/>
    <property type="match status" value="2"/>
</dbReference>
<dbReference type="PANTHER" id="PTHR11339:SF371">
    <property type="entry name" value="MUCIN-2"/>
    <property type="match status" value="1"/>
</dbReference>
<dbReference type="FunFam" id="2.10.25.10:FF:000153">
    <property type="entry name" value="MUC5B isoform 1"/>
    <property type="match status" value="1"/>
</dbReference>
<dbReference type="PROSITE" id="PS51233">
    <property type="entry name" value="VWFD"/>
    <property type="match status" value="3"/>
</dbReference>
<dbReference type="InterPro" id="IPR002919">
    <property type="entry name" value="TIL_dom"/>
</dbReference>
<name>A0A3P8U1P3_AMPPE</name>
<evidence type="ECO:0000259" key="9">
    <source>
        <dbReference type="PROSITE" id="PS51233"/>
    </source>
</evidence>
<dbReference type="InterPro" id="IPR001007">
    <property type="entry name" value="VWF_dom"/>
</dbReference>
<dbReference type="SMART" id="SM00832">
    <property type="entry name" value="C8"/>
    <property type="match status" value="3"/>
</dbReference>
<keyword evidence="3" id="KW-0732">Signal</keyword>
<evidence type="ECO:0000256" key="6">
    <source>
        <dbReference type="ARBA" id="ARBA00023157"/>
    </source>
</evidence>
<dbReference type="CDD" id="cd19941">
    <property type="entry name" value="TIL"/>
    <property type="match status" value="3"/>
</dbReference>
<dbReference type="Pfam" id="PF23244">
    <property type="entry name" value="VWF"/>
    <property type="match status" value="1"/>
</dbReference>
<dbReference type="InterPro" id="IPR014853">
    <property type="entry name" value="VWF/SSPO/ZAN-like_Cys-rich_dom"/>
</dbReference>
<evidence type="ECO:0000256" key="5">
    <source>
        <dbReference type="ARBA" id="ARBA00023008"/>
    </source>
</evidence>
<evidence type="ECO:0000256" key="1">
    <source>
        <dbReference type="ARBA" id="ARBA00004613"/>
    </source>
</evidence>
<dbReference type="SMART" id="SM00216">
    <property type="entry name" value="VWD"/>
    <property type="match status" value="3"/>
</dbReference>
<dbReference type="Pfam" id="PF00094">
    <property type="entry name" value="VWD"/>
    <property type="match status" value="4"/>
</dbReference>
<dbReference type="SMART" id="SM00215">
    <property type="entry name" value="VWC_out"/>
    <property type="match status" value="2"/>
</dbReference>
<dbReference type="Ensembl" id="ENSAPET00000033319.1">
    <property type="protein sequence ID" value="ENSAPEP00000032460.1"/>
    <property type="gene ID" value="ENSAPEG00000022831.1"/>
</dbReference>
<dbReference type="GeneTree" id="ENSGT00940000164871"/>
<dbReference type="Proteomes" id="UP000265080">
    <property type="component" value="Chromosome 4"/>
</dbReference>
<dbReference type="PANTHER" id="PTHR11339">
    <property type="entry name" value="EXTRACELLULAR MATRIX GLYCOPROTEIN RELATED"/>
    <property type="match status" value="1"/>
</dbReference>
<dbReference type="Pfam" id="PF25962">
    <property type="entry name" value="TIL_OTOGL_Mucin"/>
    <property type="match status" value="1"/>
</dbReference>
<dbReference type="SUPFAM" id="SSF57567">
    <property type="entry name" value="Serine protease inhibitors"/>
    <property type="match status" value="3"/>
</dbReference>
<feature type="domain" description="VWFD" evidence="9">
    <location>
        <begin position="1"/>
        <end position="155"/>
    </location>
</feature>
<evidence type="ECO:0000313" key="11">
    <source>
        <dbReference type="Proteomes" id="UP000265080"/>
    </source>
</evidence>
<evidence type="ECO:0000313" key="10">
    <source>
        <dbReference type="Ensembl" id="ENSAPEP00000032460.1"/>
    </source>
</evidence>
<dbReference type="GO" id="GO:0005615">
    <property type="term" value="C:extracellular space"/>
    <property type="evidence" value="ECO:0007669"/>
    <property type="project" value="TreeGrafter"/>
</dbReference>
<keyword evidence="2" id="KW-0964">Secreted</keyword>
<dbReference type="InterPro" id="IPR050780">
    <property type="entry name" value="Mucin_vWF_Thrombospondin_sf"/>
</dbReference>
<feature type="domain" description="VWFD" evidence="9">
    <location>
        <begin position="809"/>
        <end position="969"/>
    </location>
</feature>
<accession>A0A3P8U1P3</accession>
<protein>
    <recommendedName>
        <fullName evidence="9">VWFD domain-containing protein</fullName>
    </recommendedName>
</protein>
<sequence length="1510" mass="167719">DVYQFPGTCEYNLVSDCHESYQEFSVHLKRTENDGNPTVSYVVVTINDLSFHLSKTSITENDVPVNLPYYKAGVQVEKNAVYIKLQSKVGITVMWNGDDAVMVELDHEYASPTCGLCGDFNGVSVYDEFIQNGRKISPIEFGNKHKVHRSNEDCEDPYEEEDESLESVSESCKEFQTICEEMLRSESWSSCTKLINPAPYIQACVQDMCSCTNSSEDFCVCSTLSEFSRQCSHAGGEPPSWRTPQFCGNCPFNMVYEESGSPCMDTCTHQDTSSLCEEHKMDGCFCPPGTVFDDISMRGCIAQSECQCKHSKVYNFGEIYQQDREKCTCLEGRWTCEILQTPATCAVEEGSHVTTFDGKTYTFHGECYYTLAKLESKFTILVQLVPCANQEFDTCLKNVKILLNNDKNNVLTFTSDGTVKQNMQTISLPYHTGDISIFHASSFHILLQTSFGLQIQIQHVPLMQVYVSLEQSYRAKTRGLCGNYNMVLSDDMKTPQGIIEGTAATFSNSWKANLMCQDREERLDDPCSLSVENEKYAKHWCALLLSPNNTFTQCHSVVDPEIYYKRCTYASCNCEKSEACLCAVFSSYTRACASKGVFLIDWREKVCGKYTESCPASQTFSYKHQRCQLTCKSLGSVQQSCISDFLPVDGCSCSEGLYQNENGICVPLEKCPCYHNEVYIKPGKSISIKDEHCVCTNGVLHCHSWRLPCPSPKVFFNCSAAVAEELGLQCARTCLNLDSDDCISTDCESGCVCPGGLLDDGKGSCVNENECPCQHNGHLYIPGAQIPNQCNTCACKGGKWKCTEEKCPGTCIIYGSGHYETFDQQTYGFQGHCAYVAVKNNCGNKQVQDKFEVITENVPCGTTGTTCSKTVRIHLGVRSYLNTFNWFLTLQIRKVGLYLVVESAIGLAVMWDRKTTVRILLEPQHSGEVCGLCGNFDGDGQNDFTTSGQLVVSNPLEFANSWKVSSNCPDVEVNVNPCEATPNRHHWAKMKCSIITGQTFKDCHNKVDPRPFHDNCVKDSCACDSGGDCECFCTAVAAYAQACNEAGVCVAWRTPDICPVFCDYYNSPDDCKWHYNPCHTPCYKTCLNPQGICSNPIPNLEGCYPVCPEDKPIFDEKNQTCLFTITDHSDWETYENITNSGLQICDKRWFIDCRAVHFPDMDFNDYKNQTGQIVSCDVDYGLICKVEDQSRPPRKCFDYKIRVCCEVNTCVSTTPTPGLTTTTTITTPTFQPPTTTEGPTTTVTAQSPTPTAGLTTTTTTPTTQPPTTTAGPTTTTTVTTPTTQPPTTTAGPTTAIIVTTPTTEPPTTTASPTTTTTLTTPTTQHPTTTPGATTTSTTPTTQPPTTTVGSTTTTTVTTQPPTTTAAPTTTNPCIACEWSDWYNVHDPSTDHSDWETYENITNSGLQICDKRWFIDCRAVHFPDMDFNDYKNQTGQVVSCDVDYGLICKVEDQSRPPRKCFDYKIRVCCEVNICVSTTQQPNLLRQPWDQLQRLQPQQPNLLLLQDQQQPQ</sequence>
<organism evidence="10 11">
    <name type="scientific">Amphiprion percula</name>
    <name type="common">Orange clownfish</name>
    <name type="synonym">Lutjanus percula</name>
    <dbReference type="NCBI Taxonomy" id="161767"/>
    <lineage>
        <taxon>Eukaryota</taxon>
        <taxon>Metazoa</taxon>
        <taxon>Chordata</taxon>
        <taxon>Craniata</taxon>
        <taxon>Vertebrata</taxon>
        <taxon>Euteleostomi</taxon>
        <taxon>Actinopterygii</taxon>
        <taxon>Neopterygii</taxon>
        <taxon>Teleostei</taxon>
        <taxon>Neoteleostei</taxon>
        <taxon>Acanthomorphata</taxon>
        <taxon>Ovalentaria</taxon>
        <taxon>Pomacentridae</taxon>
        <taxon>Amphiprion</taxon>
    </lineage>
</organism>
<dbReference type="Gene3D" id="2.10.25.10">
    <property type="entry name" value="Laminin"/>
    <property type="match status" value="3"/>
</dbReference>
<dbReference type="InterPro" id="IPR036084">
    <property type="entry name" value="Ser_inhib-like_sf"/>
</dbReference>
<evidence type="ECO:0000256" key="3">
    <source>
        <dbReference type="ARBA" id="ARBA00022729"/>
    </source>
</evidence>
<dbReference type="GO" id="GO:0031012">
    <property type="term" value="C:extracellular matrix"/>
    <property type="evidence" value="ECO:0007669"/>
    <property type="project" value="TreeGrafter"/>
</dbReference>
<comment type="subcellular location">
    <subcellularLocation>
        <location evidence="1">Secreted</location>
    </subcellularLocation>
</comment>
<evidence type="ECO:0000256" key="8">
    <source>
        <dbReference type="SAM" id="MobiDB-lite"/>
    </source>
</evidence>
<keyword evidence="4" id="KW-0677">Repeat</keyword>
<proteinExistence type="predicted"/>
<dbReference type="InterPro" id="IPR025155">
    <property type="entry name" value="WxxW_domain"/>
</dbReference>
<reference evidence="10 11" key="1">
    <citation type="submission" date="2018-03" db="EMBL/GenBank/DDBJ databases">
        <title>Finding Nemo's genes: A chromosome-scale reference assembly of the genome of the orange clownfish Amphiprion percula.</title>
        <authorList>
            <person name="Lehmann R."/>
        </authorList>
    </citation>
    <scope>NUCLEOTIDE SEQUENCE</scope>
</reference>
<keyword evidence="7" id="KW-0325">Glycoprotein</keyword>
<feature type="region of interest" description="Disordered" evidence="8">
    <location>
        <begin position="1221"/>
        <end position="1368"/>
    </location>
</feature>